<comment type="subcellular location">
    <subcellularLocation>
        <location evidence="1 4">Periplasm</location>
    </subcellularLocation>
</comment>
<dbReference type="CDD" id="cd11614">
    <property type="entry name" value="SAF_CpaB_FlgA_like"/>
    <property type="match status" value="1"/>
</dbReference>
<keyword evidence="6" id="KW-0282">Flagellum</keyword>
<dbReference type="InterPro" id="IPR017585">
    <property type="entry name" value="SAF_FlgA"/>
</dbReference>
<comment type="function">
    <text evidence="4">Involved in the assembly process of the P-ring formation. It may associate with FlgF on the rod constituting a structure essential for the P-ring assembly or may act as a modulator protein for the P-ring assembly.</text>
</comment>
<dbReference type="AlphaFoldDB" id="W2V1E9"/>
<name>W2V1E9_9RICK</name>
<evidence type="ECO:0000313" key="7">
    <source>
        <dbReference type="Proteomes" id="UP000018951"/>
    </source>
</evidence>
<dbReference type="Proteomes" id="UP000018951">
    <property type="component" value="Unassembled WGS sequence"/>
</dbReference>
<keyword evidence="3 4" id="KW-0574">Periplasm</keyword>
<dbReference type="GO" id="GO:0044780">
    <property type="term" value="P:bacterial-type flagellum assembly"/>
    <property type="evidence" value="ECO:0007669"/>
    <property type="project" value="InterPro"/>
</dbReference>
<dbReference type="NCBIfam" id="TIGR03170">
    <property type="entry name" value="flgA_cterm"/>
    <property type="match status" value="1"/>
</dbReference>
<keyword evidence="2" id="KW-0732">Signal</keyword>
<organism evidence="6 7">
    <name type="scientific">Candidatus Xenolissoclinum pacificiensis L6</name>
    <dbReference type="NCBI Taxonomy" id="1401685"/>
    <lineage>
        <taxon>Bacteria</taxon>
        <taxon>Pseudomonadati</taxon>
        <taxon>Pseudomonadota</taxon>
        <taxon>Alphaproteobacteria</taxon>
        <taxon>Rickettsiales</taxon>
        <taxon>Anaplasmataceae</taxon>
        <taxon>Candidatus Xenolissoclinum</taxon>
    </lineage>
</organism>
<evidence type="ECO:0000313" key="6">
    <source>
        <dbReference type="EMBL" id="ETO91253.1"/>
    </source>
</evidence>
<evidence type="ECO:0000256" key="3">
    <source>
        <dbReference type="ARBA" id="ARBA00022764"/>
    </source>
</evidence>
<sequence>MVHSIIFAIMIIIPNIGFPHGTYDVVITTQNIAKGMKISHDNVEMGQHNNNNKDIATDLSQVMGRTAKRNIQSNKPVYFRNLEYDYSVLKNSVIEVSYQKDGVYLHSRGKALQNGNTGDQIMIEYPNSVIRSVKITGKNTAQII</sequence>
<dbReference type="InterPro" id="IPR013974">
    <property type="entry name" value="SAF"/>
</dbReference>
<accession>W2V1E9</accession>
<dbReference type="GO" id="GO:0042597">
    <property type="term" value="C:periplasmic space"/>
    <property type="evidence" value="ECO:0007669"/>
    <property type="project" value="UniProtKB-SubCell"/>
</dbReference>
<evidence type="ECO:0000259" key="5">
    <source>
        <dbReference type="SMART" id="SM00858"/>
    </source>
</evidence>
<dbReference type="EMBL" id="AXCJ01000008">
    <property type="protein sequence ID" value="ETO91253.1"/>
    <property type="molecule type" value="Genomic_DNA"/>
</dbReference>
<comment type="caution">
    <text evidence="6">The sequence shown here is derived from an EMBL/GenBank/DDBJ whole genome shotgun (WGS) entry which is preliminary data.</text>
</comment>
<keyword evidence="6" id="KW-0969">Cilium</keyword>
<evidence type="ECO:0000256" key="4">
    <source>
        <dbReference type="RuleBase" id="RU362063"/>
    </source>
</evidence>
<protein>
    <recommendedName>
        <fullName evidence="4">Flagella basal body P-ring formation protein FlgA</fullName>
    </recommendedName>
</protein>
<dbReference type="Pfam" id="PF13144">
    <property type="entry name" value="ChapFlgA"/>
    <property type="match status" value="1"/>
</dbReference>
<comment type="similarity">
    <text evidence="4">Belongs to the FlgA family.</text>
</comment>
<dbReference type="PANTHER" id="PTHR36307">
    <property type="entry name" value="FLAGELLA BASAL BODY P-RING FORMATION PROTEIN FLGA"/>
    <property type="match status" value="1"/>
</dbReference>
<keyword evidence="4" id="KW-1005">Bacterial flagellum biogenesis</keyword>
<dbReference type="STRING" id="1401685.P857_747"/>
<gene>
    <name evidence="6" type="primary">flgA</name>
    <name evidence="6" type="ORF">P857_747</name>
</gene>
<evidence type="ECO:0000256" key="1">
    <source>
        <dbReference type="ARBA" id="ARBA00004418"/>
    </source>
</evidence>
<feature type="domain" description="SAF" evidence="5">
    <location>
        <begin position="23"/>
        <end position="83"/>
    </location>
</feature>
<dbReference type="Gene3D" id="3.90.1210.10">
    <property type="entry name" value="Antifreeze-like/N-acetylneuraminic acid synthase C-terminal domain"/>
    <property type="match status" value="1"/>
</dbReference>
<keyword evidence="6" id="KW-0966">Cell projection</keyword>
<dbReference type="SMART" id="SM00858">
    <property type="entry name" value="SAF"/>
    <property type="match status" value="1"/>
</dbReference>
<keyword evidence="7" id="KW-1185">Reference proteome</keyword>
<dbReference type="PANTHER" id="PTHR36307:SF1">
    <property type="entry name" value="FLAGELLA BASAL BODY P-RING FORMATION PROTEIN FLGA"/>
    <property type="match status" value="1"/>
</dbReference>
<proteinExistence type="inferred from homology"/>
<evidence type="ECO:0000256" key="2">
    <source>
        <dbReference type="ARBA" id="ARBA00022729"/>
    </source>
</evidence>
<reference evidence="6 7" key="1">
    <citation type="journal article" date="2013" name="PLoS ONE">
        <title>Bacterial endosymbiosis in a chordate host: long-term co-evolution and conservation of secondary metabolism.</title>
        <authorList>
            <person name="Kwan J.C."/>
            <person name="Schmidt E.W."/>
        </authorList>
    </citation>
    <scope>NUCLEOTIDE SEQUENCE [LARGE SCALE GENOMIC DNA]</scope>
    <source>
        <strain evidence="7">L6</strain>
    </source>
</reference>
<dbReference type="InterPro" id="IPR039246">
    <property type="entry name" value="Flagellar_FlgA"/>
</dbReference>